<dbReference type="InterPro" id="IPR056632">
    <property type="entry name" value="DUF7730"/>
</dbReference>
<dbReference type="Pfam" id="PF24864">
    <property type="entry name" value="DUF7730"/>
    <property type="match status" value="1"/>
</dbReference>
<dbReference type="EMBL" id="ML979138">
    <property type="protein sequence ID" value="KAF1913876.1"/>
    <property type="molecule type" value="Genomic_DNA"/>
</dbReference>
<accession>A0A6A5QGP3</accession>
<dbReference type="AlphaFoldDB" id="A0A6A5QGP3"/>
<protein>
    <recommendedName>
        <fullName evidence="2">DUF7730 domain-containing protein</fullName>
    </recommendedName>
</protein>
<evidence type="ECO:0000256" key="1">
    <source>
        <dbReference type="SAM" id="MobiDB-lite"/>
    </source>
</evidence>
<feature type="domain" description="DUF7730" evidence="2">
    <location>
        <begin position="177"/>
        <end position="315"/>
    </location>
</feature>
<dbReference type="OrthoDB" id="5413827at2759"/>
<proteinExistence type="predicted"/>
<organism evidence="3 4">
    <name type="scientific">Ampelomyces quisqualis</name>
    <name type="common">Powdery mildew agent</name>
    <dbReference type="NCBI Taxonomy" id="50730"/>
    <lineage>
        <taxon>Eukaryota</taxon>
        <taxon>Fungi</taxon>
        <taxon>Dikarya</taxon>
        <taxon>Ascomycota</taxon>
        <taxon>Pezizomycotina</taxon>
        <taxon>Dothideomycetes</taxon>
        <taxon>Pleosporomycetidae</taxon>
        <taxon>Pleosporales</taxon>
        <taxon>Pleosporineae</taxon>
        <taxon>Phaeosphaeriaceae</taxon>
        <taxon>Ampelomyces</taxon>
    </lineage>
</organism>
<feature type="region of interest" description="Disordered" evidence="1">
    <location>
        <begin position="119"/>
        <end position="150"/>
    </location>
</feature>
<feature type="compositionally biased region" description="Basic and acidic residues" evidence="1">
    <location>
        <begin position="136"/>
        <end position="149"/>
    </location>
</feature>
<gene>
    <name evidence="3" type="ORF">BDU57DRAFT_455638</name>
</gene>
<keyword evidence="4" id="KW-1185">Reference proteome</keyword>
<evidence type="ECO:0000259" key="2">
    <source>
        <dbReference type="Pfam" id="PF24864"/>
    </source>
</evidence>
<name>A0A6A5QGP3_AMPQU</name>
<dbReference type="PANTHER" id="PTHR38790:SF4">
    <property type="entry name" value="2EXR DOMAIN-CONTAINING PROTEIN"/>
    <property type="match status" value="1"/>
</dbReference>
<sequence>MQRKRHSAQQKFNGPVSFSARDEESNTETQSTDHLSVFDKALQGKLKPVKNNAPNIYGCREDFENTMIGQSTKKSNANRGYLPTPPSEVQKRQVQCANQFSPALNGAAASLVTQVTKPAWTPRTSSKTVESTPEPDESKKPYIPRDYKAGKSSAPYKDVLGNRLSRQSGEAELWSFNQQESPFLKLPAEVRNRIYAEVLPGGNTIKIDYATYQHHGNGMLVPVFKYNYTIFANNTGPYKFKPDQWNNIGGYTLLSGICRQLYLETAALPFKQNTIAFGSHNIMTNFILFEQRFSRLQRHAITKLLLRDTLPGANILKYLPHLQEVLLYTRLMVNSPRGHYRVIRTEGEEPKLERIWLC</sequence>
<evidence type="ECO:0000313" key="3">
    <source>
        <dbReference type="EMBL" id="KAF1913876.1"/>
    </source>
</evidence>
<feature type="compositionally biased region" description="Polar residues" evidence="1">
    <location>
        <begin position="119"/>
        <end position="131"/>
    </location>
</feature>
<dbReference type="Proteomes" id="UP000800096">
    <property type="component" value="Unassembled WGS sequence"/>
</dbReference>
<evidence type="ECO:0000313" key="4">
    <source>
        <dbReference type="Proteomes" id="UP000800096"/>
    </source>
</evidence>
<feature type="region of interest" description="Disordered" evidence="1">
    <location>
        <begin position="1"/>
        <end position="35"/>
    </location>
</feature>
<reference evidence="3" key="1">
    <citation type="journal article" date="2020" name="Stud. Mycol.">
        <title>101 Dothideomycetes genomes: a test case for predicting lifestyles and emergence of pathogens.</title>
        <authorList>
            <person name="Haridas S."/>
            <person name="Albert R."/>
            <person name="Binder M."/>
            <person name="Bloem J."/>
            <person name="Labutti K."/>
            <person name="Salamov A."/>
            <person name="Andreopoulos B."/>
            <person name="Baker S."/>
            <person name="Barry K."/>
            <person name="Bills G."/>
            <person name="Bluhm B."/>
            <person name="Cannon C."/>
            <person name="Castanera R."/>
            <person name="Culley D."/>
            <person name="Daum C."/>
            <person name="Ezra D."/>
            <person name="Gonzalez J."/>
            <person name="Henrissat B."/>
            <person name="Kuo A."/>
            <person name="Liang C."/>
            <person name="Lipzen A."/>
            <person name="Lutzoni F."/>
            <person name="Magnuson J."/>
            <person name="Mondo S."/>
            <person name="Nolan M."/>
            <person name="Ohm R."/>
            <person name="Pangilinan J."/>
            <person name="Park H.-J."/>
            <person name="Ramirez L."/>
            <person name="Alfaro M."/>
            <person name="Sun H."/>
            <person name="Tritt A."/>
            <person name="Yoshinaga Y."/>
            <person name="Zwiers L.-H."/>
            <person name="Turgeon B."/>
            <person name="Goodwin S."/>
            <person name="Spatafora J."/>
            <person name="Crous P."/>
            <person name="Grigoriev I."/>
        </authorList>
    </citation>
    <scope>NUCLEOTIDE SEQUENCE</scope>
    <source>
        <strain evidence="3">HMLAC05119</strain>
    </source>
</reference>
<dbReference type="PANTHER" id="PTHR38790">
    <property type="entry name" value="2EXR DOMAIN-CONTAINING PROTEIN-RELATED"/>
    <property type="match status" value="1"/>
</dbReference>